<reference evidence="2" key="2">
    <citation type="submission" date="2023-05" db="EMBL/GenBank/DDBJ databases">
        <authorList>
            <consortium name="Lawrence Berkeley National Laboratory"/>
            <person name="Steindorff A."/>
            <person name="Hensen N."/>
            <person name="Bonometti L."/>
            <person name="Westerberg I."/>
            <person name="Brannstrom I.O."/>
            <person name="Guillou S."/>
            <person name="Cros-Aarteil S."/>
            <person name="Calhoun S."/>
            <person name="Haridas S."/>
            <person name="Kuo A."/>
            <person name="Mondo S."/>
            <person name="Pangilinan J."/>
            <person name="Riley R."/>
            <person name="Labutti K."/>
            <person name="Andreopoulos B."/>
            <person name="Lipzen A."/>
            <person name="Chen C."/>
            <person name="Yanf M."/>
            <person name="Daum C."/>
            <person name="Ng V."/>
            <person name="Clum A."/>
            <person name="Ohm R."/>
            <person name="Martin F."/>
            <person name="Silar P."/>
            <person name="Natvig D."/>
            <person name="Lalanne C."/>
            <person name="Gautier V."/>
            <person name="Ament-Velasquez S.L."/>
            <person name="Kruys A."/>
            <person name="Hutchinson M.I."/>
            <person name="Powell A.J."/>
            <person name="Barry K."/>
            <person name="Miller A.N."/>
            <person name="Grigoriev I.V."/>
            <person name="Debuchy R."/>
            <person name="Gladieux P."/>
            <person name="Thoren M.H."/>
            <person name="Johannesson H."/>
        </authorList>
    </citation>
    <scope>NUCLEOTIDE SEQUENCE</scope>
    <source>
        <strain evidence="2">CBS 990.96</strain>
    </source>
</reference>
<dbReference type="EMBL" id="MU865457">
    <property type="protein sequence ID" value="KAK4222709.1"/>
    <property type="molecule type" value="Genomic_DNA"/>
</dbReference>
<sequence>SGESNSIRILYLFPGQNEDVFLGHIQHVTLTANTFYEALSYEWGSPEKTHLLQVENDSVIRITESLHHALRDLRPENSEQQPRAIWADGISINQV</sequence>
<keyword evidence="3" id="KW-1185">Reference proteome</keyword>
<evidence type="ECO:0000259" key="1">
    <source>
        <dbReference type="Pfam" id="PF06985"/>
    </source>
</evidence>
<organism evidence="2 3">
    <name type="scientific">Podospora fimiseda</name>
    <dbReference type="NCBI Taxonomy" id="252190"/>
    <lineage>
        <taxon>Eukaryota</taxon>
        <taxon>Fungi</taxon>
        <taxon>Dikarya</taxon>
        <taxon>Ascomycota</taxon>
        <taxon>Pezizomycotina</taxon>
        <taxon>Sordariomycetes</taxon>
        <taxon>Sordariomycetidae</taxon>
        <taxon>Sordariales</taxon>
        <taxon>Podosporaceae</taxon>
        <taxon>Podospora</taxon>
    </lineage>
</organism>
<dbReference type="Proteomes" id="UP001301958">
    <property type="component" value="Unassembled WGS sequence"/>
</dbReference>
<accession>A0AAN6YNU7</accession>
<dbReference type="PANTHER" id="PTHR24148">
    <property type="entry name" value="ANKYRIN REPEAT DOMAIN-CONTAINING PROTEIN 39 HOMOLOG-RELATED"/>
    <property type="match status" value="1"/>
</dbReference>
<dbReference type="PANTHER" id="PTHR24148:SF64">
    <property type="entry name" value="HETEROKARYON INCOMPATIBILITY DOMAIN-CONTAINING PROTEIN"/>
    <property type="match status" value="1"/>
</dbReference>
<reference evidence="2" key="1">
    <citation type="journal article" date="2023" name="Mol. Phylogenet. Evol.">
        <title>Genome-scale phylogeny and comparative genomics of the fungal order Sordariales.</title>
        <authorList>
            <person name="Hensen N."/>
            <person name="Bonometti L."/>
            <person name="Westerberg I."/>
            <person name="Brannstrom I.O."/>
            <person name="Guillou S."/>
            <person name="Cros-Aarteil S."/>
            <person name="Calhoun S."/>
            <person name="Haridas S."/>
            <person name="Kuo A."/>
            <person name="Mondo S."/>
            <person name="Pangilinan J."/>
            <person name="Riley R."/>
            <person name="LaButti K."/>
            <person name="Andreopoulos B."/>
            <person name="Lipzen A."/>
            <person name="Chen C."/>
            <person name="Yan M."/>
            <person name="Daum C."/>
            <person name="Ng V."/>
            <person name="Clum A."/>
            <person name="Steindorff A."/>
            <person name="Ohm R.A."/>
            <person name="Martin F."/>
            <person name="Silar P."/>
            <person name="Natvig D.O."/>
            <person name="Lalanne C."/>
            <person name="Gautier V."/>
            <person name="Ament-Velasquez S.L."/>
            <person name="Kruys A."/>
            <person name="Hutchinson M.I."/>
            <person name="Powell A.J."/>
            <person name="Barry K."/>
            <person name="Miller A.N."/>
            <person name="Grigoriev I.V."/>
            <person name="Debuchy R."/>
            <person name="Gladieux P."/>
            <person name="Hiltunen Thoren M."/>
            <person name="Johannesson H."/>
        </authorList>
    </citation>
    <scope>NUCLEOTIDE SEQUENCE</scope>
    <source>
        <strain evidence="2">CBS 990.96</strain>
    </source>
</reference>
<dbReference type="InterPro" id="IPR052895">
    <property type="entry name" value="HetReg/Transcr_Mod"/>
</dbReference>
<proteinExistence type="predicted"/>
<feature type="domain" description="Heterokaryon incompatibility" evidence="1">
    <location>
        <begin position="36"/>
        <end position="94"/>
    </location>
</feature>
<evidence type="ECO:0000313" key="2">
    <source>
        <dbReference type="EMBL" id="KAK4222709.1"/>
    </source>
</evidence>
<evidence type="ECO:0000313" key="3">
    <source>
        <dbReference type="Proteomes" id="UP001301958"/>
    </source>
</evidence>
<dbReference type="AlphaFoldDB" id="A0AAN6YNU7"/>
<feature type="non-terminal residue" evidence="2">
    <location>
        <position position="1"/>
    </location>
</feature>
<comment type="caution">
    <text evidence="2">The sequence shown here is derived from an EMBL/GenBank/DDBJ whole genome shotgun (WGS) entry which is preliminary data.</text>
</comment>
<dbReference type="InterPro" id="IPR010730">
    <property type="entry name" value="HET"/>
</dbReference>
<protein>
    <recommendedName>
        <fullName evidence="1">Heterokaryon incompatibility domain-containing protein</fullName>
    </recommendedName>
</protein>
<gene>
    <name evidence="2" type="ORF">QBC38DRAFT_489154</name>
</gene>
<dbReference type="Pfam" id="PF06985">
    <property type="entry name" value="HET"/>
    <property type="match status" value="1"/>
</dbReference>
<name>A0AAN6YNU7_9PEZI</name>